<keyword evidence="1" id="KW-1133">Transmembrane helix</keyword>
<name>A0A813YSG8_ADIRI</name>
<evidence type="ECO:0000256" key="1">
    <source>
        <dbReference type="SAM" id="Phobius"/>
    </source>
</evidence>
<keyword evidence="1" id="KW-0472">Membrane</keyword>
<dbReference type="EMBL" id="CAJNOJ010000030">
    <property type="protein sequence ID" value="CAF0889023.1"/>
    <property type="molecule type" value="Genomic_DNA"/>
</dbReference>
<dbReference type="AlphaFoldDB" id="A0A813YSG8"/>
<accession>A0A813YSG8</accession>
<proteinExistence type="predicted"/>
<organism evidence="2 3">
    <name type="scientific">Adineta ricciae</name>
    <name type="common">Rotifer</name>
    <dbReference type="NCBI Taxonomy" id="249248"/>
    <lineage>
        <taxon>Eukaryota</taxon>
        <taxon>Metazoa</taxon>
        <taxon>Spiralia</taxon>
        <taxon>Gnathifera</taxon>
        <taxon>Rotifera</taxon>
        <taxon>Eurotatoria</taxon>
        <taxon>Bdelloidea</taxon>
        <taxon>Adinetida</taxon>
        <taxon>Adinetidae</taxon>
        <taxon>Adineta</taxon>
    </lineage>
</organism>
<evidence type="ECO:0000313" key="2">
    <source>
        <dbReference type="EMBL" id="CAF0889023.1"/>
    </source>
</evidence>
<sequence>MLRVYNTMSGMFISYMGILTIILGVIGGVLNIIISLSLCIFHEHSSSIYLVKVMSVVNLIERILGYLYRILVDGFLAE</sequence>
<feature type="transmembrane region" description="Helical" evidence="1">
    <location>
        <begin position="12"/>
        <end position="41"/>
    </location>
</feature>
<keyword evidence="1" id="KW-0812">Transmembrane</keyword>
<evidence type="ECO:0000313" key="3">
    <source>
        <dbReference type="Proteomes" id="UP000663852"/>
    </source>
</evidence>
<dbReference type="Proteomes" id="UP000663852">
    <property type="component" value="Unassembled WGS sequence"/>
</dbReference>
<gene>
    <name evidence="2" type="ORF">EDS130_LOCUS9183</name>
</gene>
<protein>
    <submittedName>
        <fullName evidence="2">Uncharacterized protein</fullName>
    </submittedName>
</protein>
<comment type="caution">
    <text evidence="2">The sequence shown here is derived from an EMBL/GenBank/DDBJ whole genome shotgun (WGS) entry which is preliminary data.</text>
</comment>
<reference evidence="2" key="1">
    <citation type="submission" date="2021-02" db="EMBL/GenBank/DDBJ databases">
        <authorList>
            <person name="Nowell W R."/>
        </authorList>
    </citation>
    <scope>NUCLEOTIDE SEQUENCE</scope>
</reference>